<gene>
    <name evidence="1" type="ORF">KPL71_002565</name>
</gene>
<dbReference type="Proteomes" id="UP000829398">
    <property type="component" value="Chromosome 1"/>
</dbReference>
<organism evidence="1 2">
    <name type="scientific">Citrus sinensis</name>
    <name type="common">Sweet orange</name>
    <name type="synonym">Citrus aurantium var. sinensis</name>
    <dbReference type="NCBI Taxonomy" id="2711"/>
    <lineage>
        <taxon>Eukaryota</taxon>
        <taxon>Viridiplantae</taxon>
        <taxon>Streptophyta</taxon>
        <taxon>Embryophyta</taxon>
        <taxon>Tracheophyta</taxon>
        <taxon>Spermatophyta</taxon>
        <taxon>Magnoliopsida</taxon>
        <taxon>eudicotyledons</taxon>
        <taxon>Gunneridae</taxon>
        <taxon>Pentapetalae</taxon>
        <taxon>rosids</taxon>
        <taxon>malvids</taxon>
        <taxon>Sapindales</taxon>
        <taxon>Rutaceae</taxon>
        <taxon>Aurantioideae</taxon>
        <taxon>Citrus</taxon>
    </lineage>
</organism>
<protein>
    <submittedName>
        <fullName evidence="1">Transducin/WD40 repeat-like superfamily protein</fullName>
    </submittedName>
</protein>
<comment type="caution">
    <text evidence="1">The sequence shown here is derived from an EMBL/GenBank/DDBJ whole genome shotgun (WGS) entry which is preliminary data.</text>
</comment>
<evidence type="ECO:0000313" key="2">
    <source>
        <dbReference type="Proteomes" id="UP000829398"/>
    </source>
</evidence>
<name>A0ACB8P787_CITSI</name>
<proteinExistence type="predicted"/>
<dbReference type="EMBL" id="CM039170">
    <property type="protein sequence ID" value="KAH9805886.1"/>
    <property type="molecule type" value="Genomic_DNA"/>
</dbReference>
<sequence length="841" mass="92844">MIRGGRSYVSSPPAFSNDVKRLLVCTSNTVSIFSTSTGLQISSLEGHTAPVTTVIVVPASTPATKILSYCWTASLDETIKYWDFSTPELLKTIDVKFPIFSMVIPSLLRQPAQSDVKPSKLFAYLSVEDTRETTKSHKKEPRPNTMNGRICKCNLTESRLAGGVTLAEMKEPQVITISSSGKYFGIRKQRKLLIWKVPDVEAERVVMRKITLHHTKKLTVLAFHPTQRIVAAGDVTGRILIWRGFGDRTFATNDNKMNLNLMNNEEERPGVRDNDDADLCTTWHWHPSEVSVLIFSSDGAYLYSGGKEGVLVVWQLDTGKKKFLPRIGSPLLYFTESPDPSLSSVHNQVHLLKMPSMEIIRSISGIKLPCPLPEEYKGICRDIAFNHDGGLVALRAENYCIHFYSLLDDRGISELVKLLDVPFQVQVCERNHQPGDDVTVVVTLVALSQDGSLMSTVDVKLAEEGIGSLVCLKFWVSGTQNKEFTLSTIVYEPHRCGPCLITEELNEKYLKCSVGISAVAFHPNRRAAVSSSYGGDFKVWICNDELQQKDLQSSGWSCHAVGSYKKKAMTAAAFSADGSVLAVAAETVITLWDPDRNVLVAVIGETLTPIMNMSFVGSSEYLVATSWGSKPQLSVWNMSKLSISWSYLLHVEAVACAVDTSSFAALALLPESSNCKEANGTTFQGRDGVILLFNAVDPVPVASWSARKAKGGALAFLKANPSFTYENISDGKAPQTLLAYVNGDHEYVLFDPYGKEVHELSKFHQGDRLTHEEGQFGYASIYGELPEFKLKRNQDLWAPSVPSEKPWETIFSGSSHNLPPLTKLCSAFLESLLEKRTAALE</sequence>
<keyword evidence="2" id="KW-1185">Reference proteome</keyword>
<reference evidence="2" key="1">
    <citation type="journal article" date="2023" name="Hortic. Res.">
        <title>A chromosome-level phased genome enabling allele-level studies in sweet orange: a case study on citrus Huanglongbing tolerance.</title>
        <authorList>
            <person name="Wu B."/>
            <person name="Yu Q."/>
            <person name="Deng Z."/>
            <person name="Duan Y."/>
            <person name="Luo F."/>
            <person name="Gmitter F. Jr."/>
        </authorList>
    </citation>
    <scope>NUCLEOTIDE SEQUENCE [LARGE SCALE GENOMIC DNA]</scope>
    <source>
        <strain evidence="2">cv. Valencia</strain>
    </source>
</reference>
<accession>A0ACB8P787</accession>
<evidence type="ECO:0000313" key="1">
    <source>
        <dbReference type="EMBL" id="KAH9805886.1"/>
    </source>
</evidence>